<dbReference type="GO" id="GO:0005829">
    <property type="term" value="C:cytosol"/>
    <property type="evidence" value="ECO:0007669"/>
    <property type="project" value="TreeGrafter"/>
</dbReference>
<dbReference type="GO" id="GO:0008104">
    <property type="term" value="P:intracellular protein localization"/>
    <property type="evidence" value="ECO:0007669"/>
    <property type="project" value="TreeGrafter"/>
</dbReference>
<dbReference type="GO" id="GO:0016020">
    <property type="term" value="C:membrane"/>
    <property type="evidence" value="ECO:0007669"/>
    <property type="project" value="TreeGrafter"/>
</dbReference>
<proteinExistence type="predicted"/>
<dbReference type="Gene3D" id="2.130.10.10">
    <property type="entry name" value="YVTN repeat-like/Quinoprotein amine dehydrogenase"/>
    <property type="match status" value="1"/>
</dbReference>
<evidence type="ECO:0000313" key="2">
    <source>
        <dbReference type="WBParaSite" id="maker-unitig_33855-snap-gene-0.2-mRNA-1"/>
    </source>
</evidence>
<dbReference type="Pfam" id="PF00400">
    <property type="entry name" value="WD40"/>
    <property type="match status" value="1"/>
</dbReference>
<reference evidence="2" key="1">
    <citation type="submission" date="2016-11" db="UniProtKB">
        <authorList>
            <consortium name="WormBaseParasite"/>
        </authorList>
    </citation>
    <scope>IDENTIFICATION</scope>
</reference>
<accession>A0A1I8FI22</accession>
<dbReference type="PANTHER" id="PTHR13743">
    <property type="entry name" value="BEIGE/BEACH-RELATED"/>
    <property type="match status" value="1"/>
</dbReference>
<dbReference type="PANTHER" id="PTHR13743:SF162">
    <property type="entry name" value="NEUROBEACHIN"/>
    <property type="match status" value="1"/>
</dbReference>
<dbReference type="InterPro" id="IPR050865">
    <property type="entry name" value="BEACH_Domain"/>
</dbReference>
<dbReference type="InterPro" id="IPR015943">
    <property type="entry name" value="WD40/YVTN_repeat-like_dom_sf"/>
</dbReference>
<keyword evidence="1" id="KW-1185">Reference proteome</keyword>
<dbReference type="AlphaFoldDB" id="A0A1I8FI22"/>
<dbReference type="GO" id="GO:0019901">
    <property type="term" value="F:protein kinase binding"/>
    <property type="evidence" value="ECO:0007669"/>
    <property type="project" value="TreeGrafter"/>
</dbReference>
<name>A0A1I8FI22_9PLAT</name>
<protein>
    <submittedName>
        <fullName evidence="2">WD_REPEATS_REGION domain-containing protein</fullName>
    </submittedName>
</protein>
<dbReference type="InterPro" id="IPR001680">
    <property type="entry name" value="WD40_rpt"/>
</dbReference>
<organism evidence="1 2">
    <name type="scientific">Macrostomum lignano</name>
    <dbReference type="NCBI Taxonomy" id="282301"/>
    <lineage>
        <taxon>Eukaryota</taxon>
        <taxon>Metazoa</taxon>
        <taxon>Spiralia</taxon>
        <taxon>Lophotrochozoa</taxon>
        <taxon>Platyhelminthes</taxon>
        <taxon>Rhabditophora</taxon>
        <taxon>Macrostomorpha</taxon>
        <taxon>Macrostomida</taxon>
        <taxon>Macrostomidae</taxon>
        <taxon>Macrostomum</taxon>
    </lineage>
</organism>
<dbReference type="SUPFAM" id="SSF50978">
    <property type="entry name" value="WD40 repeat-like"/>
    <property type="match status" value="1"/>
</dbReference>
<dbReference type="WBParaSite" id="maker-unitig_33855-snap-gene-0.2-mRNA-1">
    <property type="protein sequence ID" value="maker-unitig_33855-snap-gene-0.2-mRNA-1"/>
    <property type="gene ID" value="maker-unitig_33855-snap-gene-0.2"/>
</dbReference>
<evidence type="ECO:0000313" key="1">
    <source>
        <dbReference type="Proteomes" id="UP000095280"/>
    </source>
</evidence>
<dbReference type="Proteomes" id="UP000095280">
    <property type="component" value="Unplaced"/>
</dbReference>
<dbReference type="InterPro" id="IPR036322">
    <property type="entry name" value="WD40_repeat_dom_sf"/>
</dbReference>
<sequence>SVHANTHPAVPVPAVTTISANHAFAINRWNNAAGPRASTAAAAACAASAKAASAAASASTSAAAAAAAAATPGAVNQTQVSPAPTYVSQQSGSGGATEVPVLPLSLDPLVTSLNSAKRHLGDNFDQRIKVRACQFAMTPDNKILFAAAIGTSRFDTDTGKIIQVIFGHFGIVKCLARSECNFSQDCYVVTGSSDCTLLLWLWSSKSSAIVGDSPDAPAPKATLTGHHEEITVVAISAELGIIVSGSK</sequence>